<feature type="compositionally biased region" description="Low complexity" evidence="4">
    <location>
        <begin position="414"/>
        <end position="432"/>
    </location>
</feature>
<dbReference type="GO" id="GO:0005096">
    <property type="term" value="F:GTPase activator activity"/>
    <property type="evidence" value="ECO:0007669"/>
    <property type="project" value="UniProtKB-KW"/>
</dbReference>
<dbReference type="FunFam" id="1.10.8.270:FF:000001">
    <property type="entry name" value="TBC1 domain family member 1"/>
    <property type="match status" value="1"/>
</dbReference>
<gene>
    <name evidence="6" type="primary">GYP5_2</name>
    <name evidence="6" type="ORF">IWQ60_000955</name>
</gene>
<evidence type="ECO:0000313" key="6">
    <source>
        <dbReference type="EMBL" id="KAJ1929681.1"/>
    </source>
</evidence>
<dbReference type="PANTHER" id="PTHR47219">
    <property type="entry name" value="RAB GTPASE-ACTIVATING PROTEIN 1-LIKE"/>
    <property type="match status" value="1"/>
</dbReference>
<feature type="region of interest" description="Disordered" evidence="4">
    <location>
        <begin position="220"/>
        <end position="504"/>
    </location>
</feature>
<dbReference type="PROSITE" id="PS50086">
    <property type="entry name" value="TBC_RABGAP"/>
    <property type="match status" value="1"/>
</dbReference>
<dbReference type="Gene3D" id="1.10.472.80">
    <property type="entry name" value="Ypt/Rab-GAP domain of gyp1p, domain 3"/>
    <property type="match status" value="1"/>
</dbReference>
<protein>
    <submittedName>
        <fullName evidence="6">GTPase-activating protein</fullName>
    </submittedName>
</protein>
<dbReference type="InterPro" id="IPR000195">
    <property type="entry name" value="Rab-GAP-TBC_dom"/>
</dbReference>
<feature type="compositionally biased region" description="Low complexity" evidence="4">
    <location>
        <begin position="238"/>
        <end position="249"/>
    </location>
</feature>
<feature type="domain" description="Rab-GAP TBC" evidence="5">
    <location>
        <begin position="782"/>
        <end position="967"/>
    </location>
</feature>
<dbReference type="AlphaFoldDB" id="A0A9W8DYQ8"/>
<organism evidence="6 7">
    <name type="scientific">Tieghemiomyces parasiticus</name>
    <dbReference type="NCBI Taxonomy" id="78921"/>
    <lineage>
        <taxon>Eukaryota</taxon>
        <taxon>Fungi</taxon>
        <taxon>Fungi incertae sedis</taxon>
        <taxon>Zoopagomycota</taxon>
        <taxon>Kickxellomycotina</taxon>
        <taxon>Dimargaritomycetes</taxon>
        <taxon>Dimargaritales</taxon>
        <taxon>Dimargaritaceae</taxon>
        <taxon>Tieghemiomyces</taxon>
    </lineage>
</organism>
<dbReference type="InterPro" id="IPR050302">
    <property type="entry name" value="Rab_GAP_TBC_domain"/>
</dbReference>
<feature type="compositionally biased region" description="Low complexity" evidence="4">
    <location>
        <begin position="109"/>
        <end position="118"/>
    </location>
</feature>
<keyword evidence="1" id="KW-0343">GTPase activation</keyword>
<dbReference type="SMART" id="SM00164">
    <property type="entry name" value="TBC"/>
    <property type="match status" value="1"/>
</dbReference>
<dbReference type="InterPro" id="IPR035969">
    <property type="entry name" value="Rab-GAP_TBC_sf"/>
</dbReference>
<dbReference type="GO" id="GO:0031267">
    <property type="term" value="F:small GTPase binding"/>
    <property type="evidence" value="ECO:0007669"/>
    <property type="project" value="TreeGrafter"/>
</dbReference>
<dbReference type="OrthoDB" id="295078at2759"/>
<dbReference type="FunFam" id="1.10.472.80:FF:000027">
    <property type="entry name" value="GTPase activating protein (Evi5)"/>
    <property type="match status" value="1"/>
</dbReference>
<feature type="compositionally biased region" description="Acidic residues" evidence="4">
    <location>
        <begin position="132"/>
        <end position="141"/>
    </location>
</feature>
<feature type="region of interest" description="Disordered" evidence="4">
    <location>
        <begin position="643"/>
        <end position="677"/>
    </location>
</feature>
<keyword evidence="2 3" id="KW-0175">Coiled coil</keyword>
<proteinExistence type="predicted"/>
<evidence type="ECO:0000259" key="5">
    <source>
        <dbReference type="PROSITE" id="PS50086"/>
    </source>
</evidence>
<feature type="coiled-coil region" evidence="3">
    <location>
        <begin position="1035"/>
        <end position="1076"/>
    </location>
</feature>
<feature type="compositionally biased region" description="Low complexity" evidence="4">
    <location>
        <begin position="661"/>
        <end position="677"/>
    </location>
</feature>
<feature type="compositionally biased region" description="Polar residues" evidence="4">
    <location>
        <begin position="725"/>
        <end position="742"/>
    </location>
</feature>
<dbReference type="FunFam" id="1.10.10.750:FF:000003">
    <property type="entry name" value="GTPase activating protein (Evi5)"/>
    <property type="match status" value="1"/>
</dbReference>
<reference evidence="6" key="1">
    <citation type="submission" date="2022-07" db="EMBL/GenBank/DDBJ databases">
        <title>Phylogenomic reconstructions and comparative analyses of Kickxellomycotina fungi.</title>
        <authorList>
            <person name="Reynolds N.K."/>
            <person name="Stajich J.E."/>
            <person name="Barry K."/>
            <person name="Grigoriev I.V."/>
            <person name="Crous P."/>
            <person name="Smith M.E."/>
        </authorList>
    </citation>
    <scope>NUCLEOTIDE SEQUENCE</scope>
    <source>
        <strain evidence="6">RSA 861</strain>
    </source>
</reference>
<feature type="compositionally biased region" description="Low complexity" evidence="4">
    <location>
        <begin position="551"/>
        <end position="563"/>
    </location>
</feature>
<dbReference type="EMBL" id="JANBPT010000027">
    <property type="protein sequence ID" value="KAJ1929681.1"/>
    <property type="molecule type" value="Genomic_DNA"/>
</dbReference>
<feature type="compositionally biased region" description="Pro residues" evidence="4">
    <location>
        <begin position="338"/>
        <end position="350"/>
    </location>
</feature>
<feature type="compositionally biased region" description="Polar residues" evidence="4">
    <location>
        <begin position="485"/>
        <end position="499"/>
    </location>
</feature>
<feature type="region of interest" description="Disordered" evidence="4">
    <location>
        <begin position="725"/>
        <end position="745"/>
    </location>
</feature>
<sequence length="1185" mass="128073">MSSSTSASPVPPPRSAMRRSLKAQPRGSGAQSPIVPASPTRPTNSATAHEATSLRSYIAGRPPPASGQVPPHLATPASPVGSQPPSPPRRNSVTSLRSVRRVGAPAPPSTSSHSSSSAVMVGLQESGRPSEDLDSDDEDDAFVVTHVQRKRQGSVPVHPSSRTPLVPLTPATSSPSAHSNSSLAASPAATDSPAAPYDPSRPVSQIVAFNQVNVSLLSRPKIISKSDYVKSPRVTAHSASSSRRGSASSNEPEHTPATPQSPMFFRPPKDRRRSALRDSTGTIDLPAGEPTRTTPTPRSVSGSPGLPDPSALPADTTAAPPSTATSPLAAQFSGTSPPGTPPQSSPPPSDRPAERSASPETSHGSKVEDGASKSAVGVHLFDDHGNFNGDTGGRSSSEFSAPPDLSWEGEHSDVLSSRSGLSSRNPSVSSSSHLGPRPTPPSRPRLLSDAYNHNPVTAAAGTAAKSVGPSKVEDNNRLGIRLQSPIVSPSKKTAAQPSRGTEPEVVASLKDNQTAKIVNHAARGLPPVTVDVTTAGDPTSLKSPEDEPLTSSSFMSSFASIDSPPSLRPHGEDKGADAAISRVSRADERRDAKTTDPGAVPGLGFMNNAYDKFSSLFQRPSQDTAHGLAPLHSAHYEAETRALAAQSTNGRTRAPSPPSPGSSNSATPSDMSSSTTATTAHVEMLLAQLEAQNQTLQDDPKAARLAKEALRRSWLMIKEKTGYSFNGPRTASPLTTGSTSDSVGDASTGGEIDWDFWGGLINDYEGTVKRQSRQTATNIQNGIPPALRGTLWQLMARSKNAELEQQYTTLLEQNTSAEKQIMLDLPRTLPHEAYFKDPHGPGQESLFHVLKAYALYDPEVGYCQGIAFIVAPLLLNMPEEEAFCLLVRLMQAYDLRGHFTPAMEKLHLRLYQLEKLVEETLPLVHRHFIKEGIHPSMFASQWFMTLFAYRFPVALVFRLLDLVFAEGIDTLLRFALVLLRVNQPQILSMHFEHLMEYLQTNMLDQYLTDPTELLREAAKVSSVNPRKLRTLARDYQAVVTRQRAEENEVERLRRQVAQYERENRHLQGTLQELNQEHCDLANHLVQVKLDYAQEKERAGQLLADVTHLQAQLASERERAEAHLQADLDSLAHKNWELADRQAQLTTQCSELADQLASTKIAYAESENERAILHKKWDDLRKAVKM</sequence>
<evidence type="ECO:0000256" key="1">
    <source>
        <dbReference type="ARBA" id="ARBA00022468"/>
    </source>
</evidence>
<feature type="compositionally biased region" description="Low complexity" evidence="4">
    <location>
        <begin position="163"/>
        <end position="200"/>
    </location>
</feature>
<feature type="compositionally biased region" description="Low complexity" evidence="4">
    <location>
        <begin position="290"/>
        <end position="337"/>
    </location>
</feature>
<dbReference type="SUPFAM" id="SSF47923">
    <property type="entry name" value="Ypt/Rab-GAP domain of gyp1p"/>
    <property type="match status" value="2"/>
</dbReference>
<dbReference type="Gene3D" id="1.10.10.750">
    <property type="entry name" value="Ypt/Rab-GAP domain of gyp1p, domain 1"/>
    <property type="match status" value="1"/>
</dbReference>
<dbReference type="PANTHER" id="PTHR47219:SF9">
    <property type="entry name" value="GTPASE ACTIVATING PROTEIN AND CENTROSOME-ASSOCIATED, ISOFORM B"/>
    <property type="match status" value="1"/>
</dbReference>
<dbReference type="Gene3D" id="1.10.8.270">
    <property type="entry name" value="putative rabgap domain of human tbc1 domain family member 14 like domains"/>
    <property type="match status" value="1"/>
</dbReference>
<name>A0A9W8DYQ8_9FUNG</name>
<evidence type="ECO:0000256" key="2">
    <source>
        <dbReference type="ARBA" id="ARBA00023054"/>
    </source>
</evidence>
<evidence type="ECO:0000256" key="3">
    <source>
        <dbReference type="SAM" id="Coils"/>
    </source>
</evidence>
<feature type="region of interest" description="Disordered" evidence="4">
    <location>
        <begin position="1"/>
        <end position="201"/>
    </location>
</feature>
<accession>A0A9W8DYQ8</accession>
<feature type="region of interest" description="Disordered" evidence="4">
    <location>
        <begin position="528"/>
        <end position="604"/>
    </location>
</feature>
<keyword evidence="7" id="KW-1185">Reference proteome</keyword>
<dbReference type="Pfam" id="PF23436">
    <property type="entry name" value="RabGap-TBC_2"/>
    <property type="match status" value="1"/>
</dbReference>
<comment type="caution">
    <text evidence="6">The sequence shown here is derived from an EMBL/GenBank/DDBJ whole genome shotgun (WGS) entry which is preliminary data.</text>
</comment>
<evidence type="ECO:0000313" key="7">
    <source>
        <dbReference type="Proteomes" id="UP001150569"/>
    </source>
</evidence>
<evidence type="ECO:0000256" key="4">
    <source>
        <dbReference type="SAM" id="MobiDB-lite"/>
    </source>
</evidence>
<dbReference type="Proteomes" id="UP001150569">
    <property type="component" value="Unassembled WGS sequence"/>
</dbReference>
<feature type="compositionally biased region" description="Basic and acidic residues" evidence="4">
    <location>
        <begin position="584"/>
        <end position="594"/>
    </location>
</feature>